<name>A4BPI8_9GAMM</name>
<comment type="caution">
    <text evidence="2">The sequence shown here is derived from an EMBL/GenBank/DDBJ whole genome shotgun (WGS) entry which is preliminary data.</text>
</comment>
<dbReference type="PANTHER" id="PTHR37951">
    <property type="entry name" value="CYTOPLASMIC PROTEIN-RELATED"/>
    <property type="match status" value="1"/>
</dbReference>
<dbReference type="AlphaFoldDB" id="A4BPI8"/>
<dbReference type="OrthoDB" id="9771118at2"/>
<proteinExistence type="predicted"/>
<evidence type="ECO:0000313" key="3">
    <source>
        <dbReference type="Proteomes" id="UP000003374"/>
    </source>
</evidence>
<dbReference type="Pfam" id="PF06812">
    <property type="entry name" value="ImpA_N"/>
    <property type="match status" value="1"/>
</dbReference>
<dbReference type="STRING" id="314278.NB231_12154"/>
<evidence type="ECO:0000259" key="1">
    <source>
        <dbReference type="Pfam" id="PF06812"/>
    </source>
</evidence>
<feature type="domain" description="ImpA N-terminal" evidence="1">
    <location>
        <begin position="11"/>
        <end position="124"/>
    </location>
</feature>
<organism evidence="2 3">
    <name type="scientific">Nitrococcus mobilis Nb-231</name>
    <dbReference type="NCBI Taxonomy" id="314278"/>
    <lineage>
        <taxon>Bacteria</taxon>
        <taxon>Pseudomonadati</taxon>
        <taxon>Pseudomonadota</taxon>
        <taxon>Gammaproteobacteria</taxon>
        <taxon>Chromatiales</taxon>
        <taxon>Ectothiorhodospiraceae</taxon>
        <taxon>Nitrococcus</taxon>
    </lineage>
</organism>
<dbReference type="InterPro" id="IPR010657">
    <property type="entry name" value="ImpA_N"/>
</dbReference>
<dbReference type="EMBL" id="AAOF01000003">
    <property type="protein sequence ID" value="EAR22489.1"/>
    <property type="molecule type" value="Genomic_DNA"/>
</dbReference>
<dbReference type="HOGENOM" id="CLU_060104_0_0_6"/>
<dbReference type="InterPro" id="IPR017740">
    <property type="entry name" value="TssA-like"/>
</dbReference>
<sequence length="345" mass="37107">MVGLERFLGDLPGNSPGGVDLAESGELLQLDQLSRWSNPLDSEGNPASVDWVAVRQMATDSLERSRDLRAAVYLAGALLKTEGIVAFCEAIGLLGALVESHWDEVFPALDGNDATERANALFNLTNFHRIIQPLRYAPLLADPVAGSFSLLDIEITEGKAELPADYPGDPPTKAVLLGAFQAMDRAKLQALDQAVASAVEDLEGIEGCFRERVGVTEAPDLTRVRQPLQQIQVFVSARLRAADDNSGAEQVQSIEAEGGVESSMPSVTTGAFNGAVQSRQDAVRALDAVIRYFRTHEPSSPVPLLLERAKRLVDMDFVAILEDMAPDALNQVRTISGRSGETGDE</sequence>
<evidence type="ECO:0000313" key="2">
    <source>
        <dbReference type="EMBL" id="EAR22489.1"/>
    </source>
</evidence>
<dbReference type="NCBIfam" id="TIGR03363">
    <property type="entry name" value="VI_chp_8"/>
    <property type="match status" value="1"/>
</dbReference>
<accession>A4BPI8</accession>
<dbReference type="RefSeq" id="WP_005002919.1">
    <property type="nucleotide sequence ID" value="NZ_CH672427.1"/>
</dbReference>
<dbReference type="Proteomes" id="UP000003374">
    <property type="component" value="Unassembled WGS sequence"/>
</dbReference>
<keyword evidence="3" id="KW-1185">Reference proteome</keyword>
<gene>
    <name evidence="2" type="ORF">NB231_12154</name>
</gene>
<dbReference type="eggNOG" id="COG3515">
    <property type="taxonomic scope" value="Bacteria"/>
</dbReference>
<dbReference type="PANTHER" id="PTHR37951:SF1">
    <property type="entry name" value="TYPE VI SECRETION SYSTEM COMPONENT TSSA1"/>
    <property type="match status" value="1"/>
</dbReference>
<reference evidence="2 3" key="1">
    <citation type="submission" date="2006-02" db="EMBL/GenBank/DDBJ databases">
        <authorList>
            <person name="Waterbury J."/>
            <person name="Ferriera S."/>
            <person name="Johnson J."/>
            <person name="Kravitz S."/>
            <person name="Halpern A."/>
            <person name="Remington K."/>
            <person name="Beeson K."/>
            <person name="Tran B."/>
            <person name="Rogers Y.-H."/>
            <person name="Friedman R."/>
            <person name="Venter J.C."/>
        </authorList>
    </citation>
    <scope>NUCLEOTIDE SEQUENCE [LARGE SCALE GENOMIC DNA]</scope>
    <source>
        <strain evidence="2 3">Nb-231</strain>
    </source>
</reference>
<protein>
    <recommendedName>
        <fullName evidence="1">ImpA N-terminal domain-containing protein</fullName>
    </recommendedName>
</protein>